<evidence type="ECO:0000313" key="7">
    <source>
        <dbReference type="Proteomes" id="UP001329825"/>
    </source>
</evidence>
<dbReference type="SUPFAM" id="SSF117281">
    <property type="entry name" value="Kelch motif"/>
    <property type="match status" value="1"/>
</dbReference>
<protein>
    <recommendedName>
        <fullName evidence="8">Galactose oxidase</fullName>
    </recommendedName>
</protein>
<keyword evidence="4" id="KW-1133">Transmembrane helix</keyword>
<name>A0ABZ1D1D6_9TREE</name>
<evidence type="ECO:0000256" key="4">
    <source>
        <dbReference type="SAM" id="Phobius"/>
    </source>
</evidence>
<evidence type="ECO:0000313" key="6">
    <source>
        <dbReference type="EMBL" id="WRT67837.1"/>
    </source>
</evidence>
<feature type="region of interest" description="Disordered" evidence="3">
    <location>
        <begin position="957"/>
        <end position="978"/>
    </location>
</feature>
<dbReference type="PANTHER" id="PTHR46093:SF18">
    <property type="entry name" value="FIBRONECTIN TYPE-III DOMAIN-CONTAINING PROTEIN"/>
    <property type="match status" value="1"/>
</dbReference>
<gene>
    <name evidence="6" type="ORF">IL334_004811</name>
</gene>
<dbReference type="InterPro" id="IPR006652">
    <property type="entry name" value="Kelch_1"/>
</dbReference>
<feature type="compositionally biased region" description="Polar residues" evidence="3">
    <location>
        <begin position="1146"/>
        <end position="1157"/>
    </location>
</feature>
<keyword evidence="7" id="KW-1185">Reference proteome</keyword>
<feature type="compositionally biased region" description="Low complexity" evidence="3">
    <location>
        <begin position="408"/>
        <end position="437"/>
    </location>
</feature>
<feature type="region of interest" description="Disordered" evidence="3">
    <location>
        <begin position="481"/>
        <end position="511"/>
    </location>
</feature>
<evidence type="ECO:0008006" key="8">
    <source>
        <dbReference type="Google" id="ProtNLM"/>
    </source>
</evidence>
<feature type="signal peptide" evidence="5">
    <location>
        <begin position="1"/>
        <end position="25"/>
    </location>
</feature>
<feature type="compositionally biased region" description="Low complexity" evidence="3">
    <location>
        <begin position="876"/>
        <end position="888"/>
    </location>
</feature>
<dbReference type="EMBL" id="CP141886">
    <property type="protein sequence ID" value="WRT67837.1"/>
    <property type="molecule type" value="Genomic_DNA"/>
</dbReference>
<feature type="compositionally biased region" description="Acidic residues" evidence="3">
    <location>
        <begin position="565"/>
        <end position="574"/>
    </location>
</feature>
<dbReference type="Pfam" id="PF01344">
    <property type="entry name" value="Kelch_1"/>
    <property type="match status" value="1"/>
</dbReference>
<feature type="region of interest" description="Disordered" evidence="3">
    <location>
        <begin position="1108"/>
        <end position="1157"/>
    </location>
</feature>
<proteinExistence type="predicted"/>
<feature type="compositionally biased region" description="Polar residues" evidence="3">
    <location>
        <begin position="772"/>
        <end position="791"/>
    </location>
</feature>
<evidence type="ECO:0000256" key="2">
    <source>
        <dbReference type="ARBA" id="ARBA00022737"/>
    </source>
</evidence>
<dbReference type="RefSeq" id="XP_062792577.1">
    <property type="nucleotide sequence ID" value="XM_062936526.1"/>
</dbReference>
<feature type="compositionally biased region" description="Polar residues" evidence="3">
    <location>
        <begin position="723"/>
        <end position="741"/>
    </location>
</feature>
<sequence length="1215" mass="129315">MRGIVQHVGDIAILVVLSTAQISQAMDTSTVISRWGHAAAYIPSPPTLVIQGGKTDPSSLYTYSSSPNTGETLLLPLDSGFASSYAPITSLETPSAPTSAWHTLSALSSSDGSWQLLYFGGDGGTSEPVQTGYDSSWISSINPSGPTASFTRQASGNGQPMRRIYHSDSSANGKVYISGGMKDDGSGATFSEVYIYDSSTTTFSSLPSLPIGLYHHSSMLLPNGTLLALGGAYTSPVTGGAALQSYSTIYSLDTSSSSPTWTAIHTSGNVPEGRRGASVVLNDDGNKAFLFGGADAALGEVYGDGWEFDLGNCAWKQVTTSDSSPGARYDHIAVGVGGNQVVIFGGYSDGKPADSFVHIWDISSNSWKSDFAPVISTSTSTTATSPGGKSPIISGASTLYIPGTKAISSSGSGTTVSSANVPSSSLSTSSTPTSMPTDAGAHSHPLTTPIRIGLILGILAFAAAILGLCLWRYKRKQKQRQSEVASSHWPSNGPRGRTPSRPYGSREKGGQGFMEDLATEKYIEGGYEVWGLREKGASIGLGMGAIGATLHSISSKFSGKKEDPYAELDDEQAEELGGPLRKSSRRIGDGIRLLGPRPQREKSLYYSPEKPVRQASIIRNSRIDMFRKEDEIQAGPSGRAEEEEDWVWDSDGSERNWKSAKSLLNRRSDEEDPFDDGPILPPLRGGPVPTPHESRSDLGTFDEIVSMSNPYSDLSRNSHSELSRNPYSDVSRNRLSTSSHDPSLEYHLPSLSPSDPLDLAGLLVPPGDGKRYSQSSMPVSARSGKSGQSNALSDAEEGIISEARYIHSQSPTLVSPSEVAYVPIKRSESFFRRMAAGGITSLLSSNKPTPPRKELDIRDPAPQPTLWPVISNDELNSSPISPNSNHPPTSWKADTLGLPSSQGKGPSLSSLNSARSMRDMVLIQREMSSSSVESQALIERSSPIHSRNVSETTVMRAEESDSLSPLPSEVSSLPARPNGAGHCRQPMGFETPGEIVFNGADFASPPILPINEFGPRLSPAPRFIDNDGGTGPHIQSVLPVTPTRDRFISLNTPSIDESSLPPSGSPIPSPLVQHRRPVKDVVNSINKRGGSTPFSLLSPMSNYSPMVDRKLSSDFTGSSNRPSSIAEDPFRSPETTPKPKEKRTILQDSPTLGRSLTPTVAIMGKRNLSGSGSGSGEKRPTTMWEVIKKEQLKVANPDQRKVGGKAEGSCSSSRG</sequence>
<keyword evidence="4" id="KW-0812">Transmembrane</keyword>
<dbReference type="Pfam" id="PF24681">
    <property type="entry name" value="Kelch_KLHDC2_KLHL20_DRC7"/>
    <property type="match status" value="1"/>
</dbReference>
<dbReference type="PANTHER" id="PTHR46093">
    <property type="entry name" value="ACYL-COA-BINDING DOMAIN-CONTAINING PROTEIN 5"/>
    <property type="match status" value="1"/>
</dbReference>
<feature type="region of interest" description="Disordered" evidence="3">
    <location>
        <begin position="841"/>
        <end position="912"/>
    </location>
</feature>
<dbReference type="GeneID" id="87956942"/>
<feature type="region of interest" description="Disordered" evidence="3">
    <location>
        <begin position="1191"/>
        <end position="1215"/>
    </location>
</feature>
<dbReference type="Gene3D" id="2.120.10.80">
    <property type="entry name" value="Kelch-type beta propeller"/>
    <property type="match status" value="2"/>
</dbReference>
<evidence type="ECO:0000256" key="5">
    <source>
        <dbReference type="SAM" id="SignalP"/>
    </source>
</evidence>
<dbReference type="Proteomes" id="UP001329825">
    <property type="component" value="Chromosome 6"/>
</dbReference>
<dbReference type="InterPro" id="IPR015915">
    <property type="entry name" value="Kelch-typ_b-propeller"/>
</dbReference>
<feature type="compositionally biased region" description="Polar residues" evidence="3">
    <location>
        <begin position="1113"/>
        <end position="1123"/>
    </location>
</feature>
<feature type="compositionally biased region" description="Low complexity" evidence="3">
    <location>
        <begin position="748"/>
        <end position="759"/>
    </location>
</feature>
<feature type="region of interest" description="Disordered" evidence="3">
    <location>
        <begin position="628"/>
        <end position="791"/>
    </location>
</feature>
<feature type="compositionally biased region" description="Low complexity" evidence="3">
    <location>
        <begin position="962"/>
        <end position="974"/>
    </location>
</feature>
<keyword evidence="2" id="KW-0677">Repeat</keyword>
<feature type="chain" id="PRO_5047274733" description="Galactose oxidase" evidence="5">
    <location>
        <begin position="26"/>
        <end position="1215"/>
    </location>
</feature>
<feature type="region of interest" description="Disordered" evidence="3">
    <location>
        <begin position="1052"/>
        <end position="1073"/>
    </location>
</feature>
<evidence type="ECO:0000256" key="3">
    <source>
        <dbReference type="SAM" id="MobiDB-lite"/>
    </source>
</evidence>
<feature type="compositionally biased region" description="Polar residues" evidence="3">
    <location>
        <begin position="898"/>
        <end position="912"/>
    </location>
</feature>
<feature type="region of interest" description="Disordered" evidence="3">
    <location>
        <begin position="561"/>
        <end position="594"/>
    </location>
</feature>
<keyword evidence="5" id="KW-0732">Signal</keyword>
<feature type="compositionally biased region" description="Polar residues" evidence="3">
    <location>
        <begin position="706"/>
        <end position="715"/>
    </location>
</feature>
<organism evidence="6 7">
    <name type="scientific">Kwoniella shivajii</name>
    <dbReference type="NCBI Taxonomy" id="564305"/>
    <lineage>
        <taxon>Eukaryota</taxon>
        <taxon>Fungi</taxon>
        <taxon>Dikarya</taxon>
        <taxon>Basidiomycota</taxon>
        <taxon>Agaricomycotina</taxon>
        <taxon>Tremellomycetes</taxon>
        <taxon>Tremellales</taxon>
        <taxon>Cryptococcaceae</taxon>
        <taxon>Kwoniella</taxon>
    </lineage>
</organism>
<feature type="transmembrane region" description="Helical" evidence="4">
    <location>
        <begin position="452"/>
        <end position="471"/>
    </location>
</feature>
<reference evidence="6 7" key="1">
    <citation type="submission" date="2024-01" db="EMBL/GenBank/DDBJ databases">
        <title>Comparative genomics of Cryptococcus and Kwoniella reveals pathogenesis evolution and contrasting modes of karyotype evolution via chromosome fusion or intercentromeric recombination.</title>
        <authorList>
            <person name="Coelho M.A."/>
            <person name="David-Palma M."/>
            <person name="Shea T."/>
            <person name="Bowers K."/>
            <person name="McGinley-Smith S."/>
            <person name="Mohammad A.W."/>
            <person name="Gnirke A."/>
            <person name="Yurkov A.M."/>
            <person name="Nowrousian M."/>
            <person name="Sun S."/>
            <person name="Cuomo C.A."/>
            <person name="Heitman J."/>
        </authorList>
    </citation>
    <scope>NUCLEOTIDE SEQUENCE [LARGE SCALE GENOMIC DNA]</scope>
    <source>
        <strain evidence="6">CBS 11374</strain>
    </source>
</reference>
<accession>A0ABZ1D1D6</accession>
<feature type="region of interest" description="Disordered" evidence="3">
    <location>
        <begin position="1163"/>
        <end position="1182"/>
    </location>
</feature>
<keyword evidence="4" id="KW-0472">Membrane</keyword>
<feature type="region of interest" description="Disordered" evidence="3">
    <location>
        <begin position="408"/>
        <end position="442"/>
    </location>
</feature>
<keyword evidence="1" id="KW-0880">Kelch repeat</keyword>
<evidence type="ECO:0000256" key="1">
    <source>
        <dbReference type="ARBA" id="ARBA00022441"/>
    </source>
</evidence>